<accession>J9GSP1</accession>
<feature type="non-terminal residue" evidence="1">
    <location>
        <position position="39"/>
    </location>
</feature>
<reference evidence="1" key="1">
    <citation type="journal article" date="2012" name="PLoS ONE">
        <title>Gene sets for utilization of primary and secondary nutrition supplies in the distal gut of endangered iberian lynx.</title>
        <authorList>
            <person name="Alcaide M."/>
            <person name="Messina E."/>
            <person name="Richter M."/>
            <person name="Bargiela R."/>
            <person name="Peplies J."/>
            <person name="Huws S.A."/>
            <person name="Newbold C.J."/>
            <person name="Golyshin P.N."/>
            <person name="Simon M.A."/>
            <person name="Lopez G."/>
            <person name="Yakimov M.M."/>
            <person name="Ferrer M."/>
        </authorList>
    </citation>
    <scope>NUCLEOTIDE SEQUENCE</scope>
</reference>
<proteinExistence type="predicted"/>
<evidence type="ECO:0000313" key="1">
    <source>
        <dbReference type="EMBL" id="EJX03275.1"/>
    </source>
</evidence>
<gene>
    <name evidence="1" type="ORF">EVA_08620</name>
</gene>
<comment type="caution">
    <text evidence="1">The sequence shown here is derived from an EMBL/GenBank/DDBJ whole genome shotgun (WGS) entry which is preliminary data.</text>
</comment>
<dbReference type="EMBL" id="AMCI01002224">
    <property type="protein sequence ID" value="EJX03275.1"/>
    <property type="molecule type" value="Genomic_DNA"/>
</dbReference>
<sequence length="39" mass="4538">MKEIRTEDAVGHILCHDITQIIKDEKKGVLFHKGHIVRE</sequence>
<protein>
    <submittedName>
        <fullName evidence="1">Molybdopterin biosynthesis protein</fullName>
    </submittedName>
</protein>
<name>J9GSP1_9ZZZZ</name>
<organism evidence="1">
    <name type="scientific">gut metagenome</name>
    <dbReference type="NCBI Taxonomy" id="749906"/>
    <lineage>
        <taxon>unclassified sequences</taxon>
        <taxon>metagenomes</taxon>
        <taxon>organismal metagenomes</taxon>
    </lineage>
</organism>
<dbReference type="AlphaFoldDB" id="J9GSP1"/>